<evidence type="ECO:0000256" key="2">
    <source>
        <dbReference type="ARBA" id="ARBA00022475"/>
    </source>
</evidence>
<sequence length="430" mass="46657">MQQSPQANYLQSWLLRLNKLVPANDLLRDFVYRRLWTSILISSFGAQITLLALPLTAAVLLHATPTQMGLLTFMEIFPYVLLSLPSGVWLDRVRKLPVYITGELAISLAVASVPVAWWLGYLNMPWLYVVGFFIGAVNTTAGTAAQIVLTQIVPRERLIEAHAKNALATSGSEVAGPATAGALIKLLGAPLALLADAILLLTSAAILRKIKIHEVREVAHDANFWRDLKEGLKFVAHNKILVALALTVGIWQMAYNAALVVQILFATRILGLSEHAVGLSYVCMGIGTVLASIYGNRVSKKLGPGLCMILGFLLCSAGWGLLAIAPANRFGVIAFGMMLILFAVGGVFIFINFLALRQAVTPEPLLGRITSTMRWLTLLPAGPGALIGGWLGEYWGLRHTLGFSCICALLLAIFAWRNQTIRSIKSLPQL</sequence>
<evidence type="ECO:0000256" key="4">
    <source>
        <dbReference type="ARBA" id="ARBA00022989"/>
    </source>
</evidence>
<dbReference type="Pfam" id="PF07690">
    <property type="entry name" value="MFS_1"/>
    <property type="match status" value="2"/>
</dbReference>
<evidence type="ECO:0000313" key="8">
    <source>
        <dbReference type="Proteomes" id="UP000643610"/>
    </source>
</evidence>
<comment type="subcellular location">
    <subcellularLocation>
        <location evidence="1">Cell membrane</location>
        <topology evidence="1">Multi-pass membrane protein</topology>
    </subcellularLocation>
</comment>
<feature type="transmembrane region" description="Helical" evidence="6">
    <location>
        <begin position="277"/>
        <end position="294"/>
    </location>
</feature>
<organism evidence="7 8">
    <name type="scientific">Undibacterium amnicola</name>
    <dbReference type="NCBI Taxonomy" id="1834038"/>
    <lineage>
        <taxon>Bacteria</taxon>
        <taxon>Pseudomonadati</taxon>
        <taxon>Pseudomonadota</taxon>
        <taxon>Betaproteobacteria</taxon>
        <taxon>Burkholderiales</taxon>
        <taxon>Oxalobacteraceae</taxon>
        <taxon>Undibacterium</taxon>
    </lineage>
</organism>
<keyword evidence="2" id="KW-1003">Cell membrane</keyword>
<dbReference type="CDD" id="cd06173">
    <property type="entry name" value="MFS_MefA_like"/>
    <property type="match status" value="1"/>
</dbReference>
<feature type="transmembrane region" description="Helical" evidence="6">
    <location>
        <begin position="126"/>
        <end position="149"/>
    </location>
</feature>
<comment type="caution">
    <text evidence="7">The sequence shown here is derived from an EMBL/GenBank/DDBJ whole genome shotgun (WGS) entry which is preliminary data.</text>
</comment>
<feature type="transmembrane region" description="Helical" evidence="6">
    <location>
        <begin position="68"/>
        <end position="90"/>
    </location>
</feature>
<feature type="transmembrane region" description="Helical" evidence="6">
    <location>
        <begin position="240"/>
        <end position="265"/>
    </location>
</feature>
<evidence type="ECO:0000256" key="1">
    <source>
        <dbReference type="ARBA" id="ARBA00004651"/>
    </source>
</evidence>
<evidence type="ECO:0000256" key="3">
    <source>
        <dbReference type="ARBA" id="ARBA00022692"/>
    </source>
</evidence>
<reference evidence="7 8" key="1">
    <citation type="submission" date="2020-08" db="EMBL/GenBank/DDBJ databases">
        <title>Novel species isolated from subtropical streams in China.</title>
        <authorList>
            <person name="Lu H."/>
        </authorList>
    </citation>
    <scope>NUCLEOTIDE SEQUENCE [LARGE SCALE GENOMIC DNA]</scope>
    <source>
        <strain evidence="7 8">KCTC 52442</strain>
    </source>
</reference>
<accession>A0ABR6XP84</accession>
<keyword evidence="5 6" id="KW-0472">Membrane</keyword>
<dbReference type="SUPFAM" id="SSF103473">
    <property type="entry name" value="MFS general substrate transporter"/>
    <property type="match status" value="1"/>
</dbReference>
<dbReference type="Gene3D" id="1.20.1250.20">
    <property type="entry name" value="MFS general substrate transporter like domains"/>
    <property type="match status" value="1"/>
</dbReference>
<dbReference type="InterPro" id="IPR036259">
    <property type="entry name" value="MFS_trans_sf"/>
</dbReference>
<dbReference type="PANTHER" id="PTHR23513:SF6">
    <property type="entry name" value="MAJOR FACILITATOR SUPERFAMILY ASSOCIATED DOMAIN-CONTAINING PROTEIN"/>
    <property type="match status" value="1"/>
</dbReference>
<dbReference type="EMBL" id="JACOFU010000001">
    <property type="protein sequence ID" value="MBC3830692.1"/>
    <property type="molecule type" value="Genomic_DNA"/>
</dbReference>
<evidence type="ECO:0000256" key="5">
    <source>
        <dbReference type="ARBA" id="ARBA00023136"/>
    </source>
</evidence>
<feature type="transmembrane region" description="Helical" evidence="6">
    <location>
        <begin position="330"/>
        <end position="354"/>
    </location>
</feature>
<gene>
    <name evidence="7" type="ORF">H8K33_04135</name>
</gene>
<dbReference type="InterPro" id="IPR011701">
    <property type="entry name" value="MFS"/>
</dbReference>
<feature type="transmembrane region" description="Helical" evidence="6">
    <location>
        <begin position="187"/>
        <end position="207"/>
    </location>
</feature>
<evidence type="ECO:0000313" key="7">
    <source>
        <dbReference type="EMBL" id="MBC3830692.1"/>
    </source>
</evidence>
<keyword evidence="8" id="KW-1185">Reference proteome</keyword>
<feature type="transmembrane region" description="Helical" evidence="6">
    <location>
        <begin position="96"/>
        <end position="119"/>
    </location>
</feature>
<keyword evidence="3 6" id="KW-0812">Transmembrane</keyword>
<feature type="transmembrane region" description="Helical" evidence="6">
    <location>
        <begin position="35"/>
        <end position="61"/>
    </location>
</feature>
<dbReference type="RefSeq" id="WP_186889677.1">
    <property type="nucleotide sequence ID" value="NZ_JACOFU010000001.1"/>
</dbReference>
<protein>
    <submittedName>
        <fullName evidence="7">MFS transporter</fullName>
    </submittedName>
</protein>
<dbReference type="PANTHER" id="PTHR23513">
    <property type="entry name" value="INTEGRAL MEMBRANE EFFLUX PROTEIN-RELATED"/>
    <property type="match status" value="1"/>
</dbReference>
<dbReference type="Proteomes" id="UP000643610">
    <property type="component" value="Unassembled WGS sequence"/>
</dbReference>
<keyword evidence="4 6" id="KW-1133">Transmembrane helix</keyword>
<feature type="transmembrane region" description="Helical" evidence="6">
    <location>
        <begin position="397"/>
        <end position="416"/>
    </location>
</feature>
<proteinExistence type="predicted"/>
<evidence type="ECO:0000256" key="6">
    <source>
        <dbReference type="SAM" id="Phobius"/>
    </source>
</evidence>
<name>A0ABR6XP84_9BURK</name>
<feature type="transmembrane region" description="Helical" evidence="6">
    <location>
        <begin position="306"/>
        <end position="324"/>
    </location>
</feature>
<feature type="transmembrane region" description="Helical" evidence="6">
    <location>
        <begin position="375"/>
        <end position="391"/>
    </location>
</feature>